<dbReference type="PROSITE" id="PS51192">
    <property type="entry name" value="HELICASE_ATP_BIND_1"/>
    <property type="match status" value="1"/>
</dbReference>
<comment type="catalytic activity">
    <reaction evidence="7">
        <text>ATP + H2O = ADP + phosphate + H(+)</text>
        <dbReference type="Rhea" id="RHEA:13065"/>
        <dbReference type="ChEBI" id="CHEBI:15377"/>
        <dbReference type="ChEBI" id="CHEBI:15378"/>
        <dbReference type="ChEBI" id="CHEBI:30616"/>
        <dbReference type="ChEBI" id="CHEBI:43474"/>
        <dbReference type="ChEBI" id="CHEBI:456216"/>
        <dbReference type="EC" id="3.6.4.13"/>
    </reaction>
</comment>
<name>A0A6N3K0Y9_9ACTN</name>
<evidence type="ECO:0000259" key="9">
    <source>
        <dbReference type="PROSITE" id="PS51194"/>
    </source>
</evidence>
<dbReference type="InterPro" id="IPR011709">
    <property type="entry name" value="DEAD-box_helicase_OB_fold"/>
</dbReference>
<dbReference type="Pfam" id="PF04408">
    <property type="entry name" value="WHD_HA2"/>
    <property type="match status" value="1"/>
</dbReference>
<dbReference type="Pfam" id="PF21010">
    <property type="entry name" value="HA2_C"/>
    <property type="match status" value="1"/>
</dbReference>
<evidence type="ECO:0000256" key="6">
    <source>
        <dbReference type="ARBA" id="ARBA00022840"/>
    </source>
</evidence>
<dbReference type="Pfam" id="PF00270">
    <property type="entry name" value="DEAD"/>
    <property type="match status" value="1"/>
</dbReference>
<dbReference type="EC" id="3.6.4.13" evidence="2"/>
<dbReference type="SMART" id="SM00490">
    <property type="entry name" value="HELICc"/>
    <property type="match status" value="1"/>
</dbReference>
<dbReference type="GO" id="GO:0003724">
    <property type="term" value="F:RNA helicase activity"/>
    <property type="evidence" value="ECO:0007669"/>
    <property type="project" value="UniProtKB-EC"/>
</dbReference>
<dbReference type="CDD" id="cd17989">
    <property type="entry name" value="DEXHc_HrpA"/>
    <property type="match status" value="1"/>
</dbReference>
<dbReference type="FunFam" id="3.40.50.300:FF:000439">
    <property type="entry name" value="ATP-dependent RNA helicase HrpA"/>
    <property type="match status" value="1"/>
</dbReference>
<dbReference type="InterPro" id="IPR001650">
    <property type="entry name" value="Helicase_C-like"/>
</dbReference>
<dbReference type="InterPro" id="IPR024590">
    <property type="entry name" value="HrpA_C"/>
</dbReference>
<dbReference type="InterPro" id="IPR010222">
    <property type="entry name" value="RNA_helicase_HrpA"/>
</dbReference>
<dbReference type="Gene3D" id="1.20.120.1080">
    <property type="match status" value="1"/>
</dbReference>
<evidence type="ECO:0000256" key="5">
    <source>
        <dbReference type="ARBA" id="ARBA00022806"/>
    </source>
</evidence>
<keyword evidence="4" id="KW-0378">Hydrolase</keyword>
<dbReference type="InterPro" id="IPR011545">
    <property type="entry name" value="DEAD/DEAH_box_helicase_dom"/>
</dbReference>
<dbReference type="FunFam" id="1.10.10.2130:FF:000001">
    <property type="entry name" value="Pre-mRNA-splicing factor ATP-dependent RNA helicase"/>
    <property type="match status" value="1"/>
</dbReference>
<dbReference type="PANTHER" id="PTHR18934:SF99">
    <property type="entry name" value="ATP-DEPENDENT RNA HELICASE DHX37-RELATED"/>
    <property type="match status" value="1"/>
</dbReference>
<organism evidence="10 11">
    <name type="scientific">Micromonospora aurantiaca</name>
    <name type="common">nom. illeg.</name>
    <dbReference type="NCBI Taxonomy" id="47850"/>
    <lineage>
        <taxon>Bacteria</taxon>
        <taxon>Bacillati</taxon>
        <taxon>Actinomycetota</taxon>
        <taxon>Actinomycetes</taxon>
        <taxon>Micromonosporales</taxon>
        <taxon>Micromonosporaceae</taxon>
        <taxon>Micromonospora</taxon>
    </lineage>
</organism>
<gene>
    <name evidence="10" type="ORF">DVH21_18605</name>
</gene>
<dbReference type="CDD" id="cd18791">
    <property type="entry name" value="SF2_C_RHA"/>
    <property type="match status" value="1"/>
</dbReference>
<dbReference type="GO" id="GO:0003723">
    <property type="term" value="F:RNA binding"/>
    <property type="evidence" value="ECO:0007669"/>
    <property type="project" value="TreeGrafter"/>
</dbReference>
<feature type="domain" description="Helicase C-terminal" evidence="9">
    <location>
        <begin position="295"/>
        <end position="467"/>
    </location>
</feature>
<dbReference type="SUPFAM" id="SSF52540">
    <property type="entry name" value="P-loop containing nucleoside triphosphate hydrolases"/>
    <property type="match status" value="1"/>
</dbReference>
<feature type="domain" description="Helicase ATP-binding" evidence="8">
    <location>
        <begin position="91"/>
        <end position="254"/>
    </location>
</feature>
<dbReference type="GO" id="GO:0005524">
    <property type="term" value="F:ATP binding"/>
    <property type="evidence" value="ECO:0007669"/>
    <property type="project" value="UniProtKB-KW"/>
</dbReference>
<dbReference type="InterPro" id="IPR027417">
    <property type="entry name" value="P-loop_NTPase"/>
</dbReference>
<evidence type="ECO:0000256" key="7">
    <source>
        <dbReference type="ARBA" id="ARBA00047984"/>
    </source>
</evidence>
<dbReference type="SMART" id="SM00847">
    <property type="entry name" value="HA2"/>
    <property type="match status" value="1"/>
</dbReference>
<evidence type="ECO:0000259" key="8">
    <source>
        <dbReference type="PROSITE" id="PS51192"/>
    </source>
</evidence>
<evidence type="ECO:0000256" key="2">
    <source>
        <dbReference type="ARBA" id="ARBA00012552"/>
    </source>
</evidence>
<dbReference type="InterPro" id="IPR048333">
    <property type="entry name" value="HA2_WH"/>
</dbReference>
<proteinExistence type="inferred from homology"/>
<dbReference type="Pfam" id="PF00271">
    <property type="entry name" value="Helicase_C"/>
    <property type="match status" value="1"/>
</dbReference>
<dbReference type="PROSITE" id="PS51194">
    <property type="entry name" value="HELICASE_CTER"/>
    <property type="match status" value="1"/>
</dbReference>
<evidence type="ECO:0000256" key="4">
    <source>
        <dbReference type="ARBA" id="ARBA00022801"/>
    </source>
</evidence>
<dbReference type="Gene3D" id="3.40.50.300">
    <property type="entry name" value="P-loop containing nucleotide triphosphate hydrolases"/>
    <property type="match status" value="2"/>
</dbReference>
<dbReference type="InterPro" id="IPR007502">
    <property type="entry name" value="Helicase-assoc_dom"/>
</dbReference>
<dbReference type="Pfam" id="PF11898">
    <property type="entry name" value="DUF3418"/>
    <property type="match status" value="1"/>
</dbReference>
<sequence length="1331" mass="148810">MQNPAVPAAPETARDLHRRLAPLMFRDQRRIQRRLDGVRRLRDPQRREAALAEIGAEVTRAEARLESRRAAVPAITYPPQLPVSERKDDIAAAIRDHQVVIVAGETGSGKTTQLPKICLELGRGITGLIGHTQPRRLAARTVADRIADELGTELGDVVGYKVRFTDQVGDNSLVKLMTDGILLAELQTDRMLRQYDTLIIDEAHERSLNIDFILGYLRQLLPRRPDLKVVITSATIETDRFAKHFADAEGNPAPVVEVSGRTYPVEVRYRPLVEVTEADEEDEADEENVRDQIQAIGDAVEELAAEGPGDILVFLSGEREIRDTADALGKLVQSKRSLLGTEILPLYARLSTAEQHRVFAAHSNRRVVLATNVAETSLTVPGIKYVVDPGTARISRYSSRLKVQRLPIEPVSQASANQRKGRCGRTSDGICIRLYDEQDFDSRPEFTDPEILRTNLASVILQMTSIGLGDVAAFPFIDPPDRRNVTDGVNLLHELGALDPAETDPAKRLTALGRRLAQLPVDPRLARMVLEGERNGCATEVVVIAAALSIQDPRERPADKQAQADQAHARFADKESDFVAYLNLWRYLREKQRELSSSAFRRMCKAEYLNYLRVREWQDIVSQLRQVLRTSDKGEGRRGASADLPEEIDTPKVHQSLLPGLLSHLGLKDAQKHEYLGARGAKFAIFPGSALFKKPPRWVMAAELVETSRLWGRVAGRVEPEWVEPLAQHLVKRSYSEPHWEKKQAAVMAYEKVTLYGIPIVTSRKVNFGRIDAGLSRELFIRHALVEGDWQTHHQFWRDNQKLLTEIEELENRARRRDILVDDETIFAFYDQRIPADVVSGRHFDSWWKKTRRERPDLLTFTRELLVNDGRGGVDEEDFPDQWRADGVTLPLTYTFDPTAPTDGVTVDIPLPLLNQVPAESFDWQVPGLREELVIALIRSLPKPVRRNFVPVPDYARAALAAITPGEEPLLAALTRQLRRMTGVTVPADAWDLGRLPPHLRVTFRVLGDDDKPVAEGKDLPALQRELRQEVRQVVAAAAPDVARTGLTEWSIGALPRTIEQVRAGFAVTAYPALVDEGATVGVKVFDSAAEQEAAHWAGTRRLLRLTMPSPAKFLQGRLSNEAKLALSRNPHGSVPDLIEDAAGAAIDKLIGDAGGPAWDAEGFAALRDRVRADLVDTVVEVMERVRRVLASAYAVEQRLGATRNLAVVAALADIRNQLTGLVHKGFITETGYARLPDLLRYLTAIERRLDRLPGNPQRDKQQQDRVAVVQKEYQDMLAALPPPRRASAAVRQIRWMIEELRVNVFAQALGTPYPVSEQRIYRAMDDAESR</sequence>
<evidence type="ECO:0000313" key="11">
    <source>
        <dbReference type="Proteomes" id="UP000253958"/>
    </source>
</evidence>
<dbReference type="FunFam" id="1.20.120.1080:FF:000005">
    <property type="entry name" value="ATP-dependent helicase HrpA"/>
    <property type="match status" value="1"/>
</dbReference>
<evidence type="ECO:0000256" key="1">
    <source>
        <dbReference type="ARBA" id="ARBA00008792"/>
    </source>
</evidence>
<evidence type="ECO:0000313" key="10">
    <source>
        <dbReference type="EMBL" id="AXH91765.1"/>
    </source>
</evidence>
<dbReference type="Pfam" id="PF07717">
    <property type="entry name" value="OB_NTP_bind"/>
    <property type="match status" value="1"/>
</dbReference>
<keyword evidence="6" id="KW-0067">ATP-binding</keyword>
<comment type="similarity">
    <text evidence="1">Belongs to the DEAD box helicase family. DEAH subfamily.</text>
</comment>
<dbReference type="SMART" id="SM00487">
    <property type="entry name" value="DEXDc"/>
    <property type="match status" value="1"/>
</dbReference>
<dbReference type="InterPro" id="IPR014001">
    <property type="entry name" value="Helicase_ATP-bd"/>
</dbReference>
<dbReference type="GO" id="GO:0016787">
    <property type="term" value="F:hydrolase activity"/>
    <property type="evidence" value="ECO:0007669"/>
    <property type="project" value="UniProtKB-KW"/>
</dbReference>
<dbReference type="RefSeq" id="WP_114919950.1">
    <property type="nucleotide sequence ID" value="NZ_CP031263.1"/>
</dbReference>
<accession>A0A6N3K0Y9</accession>
<dbReference type="NCBIfam" id="NF008348">
    <property type="entry name" value="PRK11131.1"/>
    <property type="match status" value="1"/>
</dbReference>
<dbReference type="PANTHER" id="PTHR18934">
    <property type="entry name" value="ATP-DEPENDENT RNA HELICASE"/>
    <property type="match status" value="1"/>
</dbReference>
<dbReference type="InterPro" id="IPR003593">
    <property type="entry name" value="AAA+_ATPase"/>
</dbReference>
<protein>
    <recommendedName>
        <fullName evidence="2">RNA helicase</fullName>
        <ecNumber evidence="2">3.6.4.13</ecNumber>
    </recommendedName>
</protein>
<dbReference type="NCBIfam" id="TIGR01967">
    <property type="entry name" value="DEAH_box_HrpA"/>
    <property type="match status" value="1"/>
</dbReference>
<dbReference type="Proteomes" id="UP000253958">
    <property type="component" value="Chromosome"/>
</dbReference>
<dbReference type="SMART" id="SM00382">
    <property type="entry name" value="AAA"/>
    <property type="match status" value="1"/>
</dbReference>
<keyword evidence="3" id="KW-0547">Nucleotide-binding</keyword>
<dbReference type="EMBL" id="CP031263">
    <property type="protein sequence ID" value="AXH91765.1"/>
    <property type="molecule type" value="Genomic_DNA"/>
</dbReference>
<keyword evidence="5 10" id="KW-0347">Helicase</keyword>
<reference evidence="10 11" key="2">
    <citation type="submission" date="2018-08" db="EMBL/GenBank/DDBJ databases">
        <title>Streptomyces kandeliansis sp. nov., an endophytic bacterium isolated from mangrove plant.</title>
        <authorList>
            <person name="Wang R."/>
        </authorList>
    </citation>
    <scope>NUCLEOTIDE SEQUENCE [LARGE SCALE GENOMIC DNA]</scope>
    <source>
        <strain evidence="11">H14(2018)</strain>
    </source>
</reference>
<dbReference type="FunFam" id="3.40.50.300:FF:000575">
    <property type="entry name" value="ATP-dependent helicase hrpA"/>
    <property type="match status" value="1"/>
</dbReference>
<reference evidence="10 11" key="1">
    <citation type="submission" date="2018-07" db="EMBL/GenBank/DDBJ databases">
        <authorList>
            <person name="Ye Y."/>
        </authorList>
    </citation>
    <scope>NUCLEOTIDE SEQUENCE [LARGE SCALE GENOMIC DNA]</scope>
    <source>
        <strain evidence="11">H14(2018)</strain>
    </source>
</reference>
<evidence type="ECO:0000256" key="3">
    <source>
        <dbReference type="ARBA" id="ARBA00022741"/>
    </source>
</evidence>